<organism evidence="1 2">
    <name type="scientific">Thermostichus vulcanus str. 'Rupite'</name>
    <dbReference type="NCBI Taxonomy" id="2813851"/>
    <lineage>
        <taxon>Bacteria</taxon>
        <taxon>Bacillati</taxon>
        <taxon>Cyanobacteriota</taxon>
        <taxon>Cyanophyceae</taxon>
        <taxon>Thermostichales</taxon>
        <taxon>Thermostichaceae</taxon>
        <taxon>Thermostichus</taxon>
    </lineage>
</organism>
<protein>
    <submittedName>
        <fullName evidence="1">Uncharacterized protein</fullName>
    </submittedName>
</protein>
<evidence type="ECO:0000313" key="1">
    <source>
        <dbReference type="EMBL" id="MCJ2543839.1"/>
    </source>
</evidence>
<proteinExistence type="predicted"/>
<dbReference type="EMBL" id="JAFIRA010000038">
    <property type="protein sequence ID" value="MCJ2543839.1"/>
    <property type="molecule type" value="Genomic_DNA"/>
</dbReference>
<reference evidence="1" key="1">
    <citation type="submission" date="2021-02" db="EMBL/GenBank/DDBJ databases">
        <title>The CRISPR/cas machinery reduction and long-range gene transfer in the hot spring cyanobacterium Synechococcus.</title>
        <authorList>
            <person name="Dvorak P."/>
            <person name="Jahodarova E."/>
            <person name="Hasler P."/>
            <person name="Poulickova A."/>
        </authorList>
    </citation>
    <scope>NUCLEOTIDE SEQUENCE</scope>
    <source>
        <strain evidence="1">Rupite</strain>
    </source>
</reference>
<keyword evidence="2" id="KW-1185">Reference proteome</keyword>
<dbReference type="Proteomes" id="UP000830835">
    <property type="component" value="Unassembled WGS sequence"/>
</dbReference>
<comment type="caution">
    <text evidence="1">The sequence shown here is derived from an EMBL/GenBank/DDBJ whole genome shotgun (WGS) entry which is preliminary data.</text>
</comment>
<name>A0ABT0CDN5_THEVL</name>
<sequence length="122" mass="14003">MLLLPACRDSTEYMPINPQAFREQYNLSGASEPAQIGIQLLQRYRQEPEGRQGESLHIRYLPDQKAEILLTIEGLADDSVQGKRYRLEMGWTEAGWQMETVGSQQRCWPGRGHPNWSNQPCV</sequence>
<gene>
    <name evidence="1" type="ORF">JX360_13170</name>
</gene>
<accession>A0ABT0CDN5</accession>
<evidence type="ECO:0000313" key="2">
    <source>
        <dbReference type="Proteomes" id="UP000830835"/>
    </source>
</evidence>